<dbReference type="EMBL" id="JAWPEI010000002">
    <property type="protein sequence ID" value="KAK4734043.1"/>
    <property type="molecule type" value="Genomic_DNA"/>
</dbReference>
<accession>A0AAV9M8J5</accession>
<organism evidence="1 2">
    <name type="scientific">Solanum pinnatisectum</name>
    <name type="common">tansyleaf nightshade</name>
    <dbReference type="NCBI Taxonomy" id="50273"/>
    <lineage>
        <taxon>Eukaryota</taxon>
        <taxon>Viridiplantae</taxon>
        <taxon>Streptophyta</taxon>
        <taxon>Embryophyta</taxon>
        <taxon>Tracheophyta</taxon>
        <taxon>Spermatophyta</taxon>
        <taxon>Magnoliopsida</taxon>
        <taxon>eudicotyledons</taxon>
        <taxon>Gunneridae</taxon>
        <taxon>Pentapetalae</taxon>
        <taxon>asterids</taxon>
        <taxon>lamiids</taxon>
        <taxon>Solanales</taxon>
        <taxon>Solanaceae</taxon>
        <taxon>Solanoideae</taxon>
        <taxon>Solaneae</taxon>
        <taxon>Solanum</taxon>
    </lineage>
</organism>
<dbReference type="AlphaFoldDB" id="A0AAV9M8J5"/>
<comment type="caution">
    <text evidence="1">The sequence shown here is derived from an EMBL/GenBank/DDBJ whole genome shotgun (WGS) entry which is preliminary data.</text>
</comment>
<proteinExistence type="predicted"/>
<gene>
    <name evidence="1" type="ORF">R3W88_008304</name>
</gene>
<reference evidence="1 2" key="1">
    <citation type="submission" date="2023-10" db="EMBL/GenBank/DDBJ databases">
        <title>Genome-Wide Identification Analysis in wild type Solanum Pinnatisectum Reveals Some Genes Defensing Phytophthora Infestans.</title>
        <authorList>
            <person name="Sun C."/>
        </authorList>
    </citation>
    <scope>NUCLEOTIDE SEQUENCE [LARGE SCALE GENOMIC DNA]</scope>
    <source>
        <strain evidence="1">LQN</strain>
        <tissue evidence="1">Leaf</tissue>
    </source>
</reference>
<protein>
    <submittedName>
        <fullName evidence="1">Uncharacterized protein</fullName>
    </submittedName>
</protein>
<keyword evidence="2" id="KW-1185">Reference proteome</keyword>
<evidence type="ECO:0000313" key="1">
    <source>
        <dbReference type="EMBL" id="KAK4734043.1"/>
    </source>
</evidence>
<evidence type="ECO:0000313" key="2">
    <source>
        <dbReference type="Proteomes" id="UP001311915"/>
    </source>
</evidence>
<sequence>MEEYDWVRFSASKSDMELEEETGEATCFFLDFDVDCLEQWILDAGLGEALGKEDFLALVEGLDLEGFEVMCLPRLSLLLTRSSSERIMVGVWNEWQAEERIFFSSCQGRYLFSLNLTTFLSSLRDPDSGKGRDICG</sequence>
<name>A0AAV9M8J5_9SOLN</name>
<dbReference type="Proteomes" id="UP001311915">
    <property type="component" value="Unassembled WGS sequence"/>
</dbReference>